<protein>
    <recommendedName>
        <fullName evidence="3">Transcriptional regulator</fullName>
    </recommendedName>
</protein>
<evidence type="ECO:0000313" key="1">
    <source>
        <dbReference type="EMBL" id="POH69534.1"/>
    </source>
</evidence>
<evidence type="ECO:0000313" key="2">
    <source>
        <dbReference type="Proteomes" id="UP000237340"/>
    </source>
</evidence>
<dbReference type="InterPro" id="IPR036388">
    <property type="entry name" value="WH-like_DNA-bd_sf"/>
</dbReference>
<accession>A0A2S3ZLV2</accession>
<dbReference type="InterPro" id="IPR036390">
    <property type="entry name" value="WH_DNA-bd_sf"/>
</dbReference>
<evidence type="ECO:0008006" key="3">
    <source>
        <dbReference type="Google" id="ProtNLM"/>
    </source>
</evidence>
<dbReference type="EMBL" id="PPXD01000003">
    <property type="protein sequence ID" value="POH69534.1"/>
    <property type="molecule type" value="Genomic_DNA"/>
</dbReference>
<proteinExistence type="predicted"/>
<dbReference type="Pfam" id="PF12840">
    <property type="entry name" value="HTH_20"/>
    <property type="match status" value="1"/>
</dbReference>
<reference evidence="1 2" key="1">
    <citation type="submission" date="2018-01" db="EMBL/GenBank/DDBJ databases">
        <title>Cryobacterium sp. nov., from glaciers in China.</title>
        <authorList>
            <person name="Liu Q."/>
            <person name="Xin Y.-H."/>
        </authorList>
    </citation>
    <scope>NUCLEOTIDE SEQUENCE [LARGE SCALE GENOMIC DNA]</scope>
    <source>
        <strain evidence="1 2">TMN-42</strain>
    </source>
</reference>
<dbReference type="AlphaFoldDB" id="A0A2S3ZLV2"/>
<gene>
    <name evidence="1" type="ORF">C3B61_01885</name>
</gene>
<comment type="caution">
    <text evidence="1">The sequence shown here is derived from an EMBL/GenBank/DDBJ whole genome shotgun (WGS) entry which is preliminary data.</text>
</comment>
<dbReference type="SUPFAM" id="SSF46785">
    <property type="entry name" value="Winged helix' DNA-binding domain"/>
    <property type="match status" value="1"/>
</dbReference>
<dbReference type="Gene3D" id="1.10.10.10">
    <property type="entry name" value="Winged helix-like DNA-binding domain superfamily/Winged helix DNA-binding domain"/>
    <property type="match status" value="1"/>
</dbReference>
<dbReference type="Proteomes" id="UP000237340">
    <property type="component" value="Unassembled WGS sequence"/>
</dbReference>
<name>A0A2S3ZLV2_9MICO</name>
<keyword evidence="2" id="KW-1185">Reference proteome</keyword>
<organism evidence="1 2">
    <name type="scientific">Cryobacterium zongtaii</name>
    <dbReference type="NCBI Taxonomy" id="1259217"/>
    <lineage>
        <taxon>Bacteria</taxon>
        <taxon>Bacillati</taxon>
        <taxon>Actinomycetota</taxon>
        <taxon>Actinomycetes</taxon>
        <taxon>Micrococcales</taxon>
        <taxon>Microbacteriaceae</taxon>
        <taxon>Cryobacterium</taxon>
    </lineage>
</organism>
<sequence>MIAARPGLTARCYSKIMVSIDQSDARHAALASEPRRRVLGLLTAAAEPLDAVTVAAGIGLHVTTARFHLEQLEAVGLVERQVARAGQRGRPHVLFSPVAAPLPVEDAQQQLTQALASVIGEDADGGRARSVRAGERWSAQYAAGADAADPVDLVGTPSAASAGTDIVPPLLRVLTEIGFEPQLRADENTIALPACPFRAEARANPNVVCSVHLGLIQGLVRERGHDASAIRLLPFVQPDLCLVELPPGLTD</sequence>